<accession>A0A061J9D0</accession>
<feature type="compositionally biased region" description="Low complexity" evidence="1">
    <location>
        <begin position="205"/>
        <end position="219"/>
    </location>
</feature>
<evidence type="ECO:0000313" key="4">
    <source>
        <dbReference type="Proteomes" id="UP000031737"/>
    </source>
</evidence>
<dbReference type="EMBL" id="AUPL01002378">
    <property type="protein sequence ID" value="ESL09897.1"/>
    <property type="molecule type" value="Genomic_DNA"/>
</dbReference>
<protein>
    <recommendedName>
        <fullName evidence="2">CCDC81 HU domain-containing protein</fullName>
    </recommendedName>
</protein>
<proteinExistence type="predicted"/>
<keyword evidence="4" id="KW-1185">Reference proteome</keyword>
<comment type="caution">
    <text evidence="3">The sequence shown here is derived from an EMBL/GenBank/DDBJ whole genome shotgun (WGS) entry which is preliminary data.</text>
</comment>
<sequence>MLSAQGAIVNEVVMMECTSSQDQRANDIFLLSELERVWSALSMVVRQHLLEGHNVRVVNFGSFWLETRPLVSDGVERYYARRIHFGVDSNFALRYNLDSNKVPQEPSRLAYVKASMAEVVGIAAVPARTATMALREFFSYVGEGLFRQKVFKLTFEGVATLLIKREKSMLDIDPSLRRDLFAIDSRKWPLSVREAAASVVMDTGRPATASSVSSRPSTSQLGRQSAAPRPIEPRPAFVTSAPRDRLFSEIEKEPSRRLPPRAALSVDEPSWGTDNAADVYVKESIFDAIDPEEYPTDEPDIEMVEEVPRELPTLHAYEEEAPKAVVKIGRHSFHDHSSVRDLLYGKAVAQVEPITRGRRRYINRDSDAVTALLKIT</sequence>
<evidence type="ECO:0000313" key="3">
    <source>
        <dbReference type="EMBL" id="ESL09897.1"/>
    </source>
</evidence>
<evidence type="ECO:0000256" key="1">
    <source>
        <dbReference type="SAM" id="MobiDB-lite"/>
    </source>
</evidence>
<dbReference type="InterPro" id="IPR040673">
    <property type="entry name" value="CCDC81_HU_dom_2"/>
</dbReference>
<dbReference type="OrthoDB" id="245387at2759"/>
<dbReference type="VEuPathDB" id="TriTrypDB:TRSC58_02378"/>
<reference evidence="3 4" key="1">
    <citation type="submission" date="2013-07" db="EMBL/GenBank/DDBJ databases">
        <authorList>
            <person name="Stoco P.H."/>
            <person name="Wagner G."/>
            <person name="Gerber A."/>
            <person name="Zaha A."/>
            <person name="Thompson C."/>
            <person name="Bartholomeu D.C."/>
            <person name="Luckemeyer D.D."/>
            <person name="Bahia D."/>
            <person name="Loreto E."/>
            <person name="Prestes E.B."/>
            <person name="Lima F.M."/>
            <person name="Rodrigues-Luiz G."/>
            <person name="Vallejo G.A."/>
            <person name="Filho J.F."/>
            <person name="Monteiro K.M."/>
            <person name="Tyler K.M."/>
            <person name="de Almeida L.G."/>
            <person name="Ortiz M.F."/>
            <person name="Siervo M.A."/>
            <person name="de Moraes M.H."/>
            <person name="Cunha O.L."/>
            <person name="Mendonca-Neto R."/>
            <person name="Silva R."/>
            <person name="Teixeira S.M."/>
            <person name="Murta S.M."/>
            <person name="Sincero T.C."/>
            <person name="Mendes T.A."/>
            <person name="Urmenyi T.P."/>
            <person name="Silva V.G."/>
            <person name="da Rocha W.D."/>
            <person name="Andersson B."/>
            <person name="Romanha A.J."/>
            <person name="Steindel M."/>
            <person name="de Vasconcelos A.T."/>
            <person name="Grisard E.C."/>
        </authorList>
    </citation>
    <scope>NUCLEOTIDE SEQUENCE [LARGE SCALE GENOMIC DNA]</scope>
    <source>
        <strain evidence="3 4">SC58</strain>
    </source>
</reference>
<organism evidence="3 4">
    <name type="scientific">Trypanosoma rangeli SC58</name>
    <dbReference type="NCBI Taxonomy" id="429131"/>
    <lineage>
        <taxon>Eukaryota</taxon>
        <taxon>Discoba</taxon>
        <taxon>Euglenozoa</taxon>
        <taxon>Kinetoplastea</taxon>
        <taxon>Metakinetoplastina</taxon>
        <taxon>Trypanosomatida</taxon>
        <taxon>Trypanosomatidae</taxon>
        <taxon>Trypanosoma</taxon>
        <taxon>Herpetosoma</taxon>
    </lineage>
</organism>
<dbReference type="Pfam" id="PF18289">
    <property type="entry name" value="HU-CCDC81_euk_2"/>
    <property type="match status" value="1"/>
</dbReference>
<name>A0A061J9D0_TRYRA</name>
<dbReference type="AlphaFoldDB" id="A0A061J9D0"/>
<dbReference type="Proteomes" id="UP000031737">
    <property type="component" value="Unassembled WGS sequence"/>
</dbReference>
<feature type="region of interest" description="Disordered" evidence="1">
    <location>
        <begin position="204"/>
        <end position="235"/>
    </location>
</feature>
<gene>
    <name evidence="3" type="ORF">TRSC58_02378</name>
</gene>
<feature type="domain" description="CCDC81 HU" evidence="2">
    <location>
        <begin position="111"/>
        <end position="183"/>
    </location>
</feature>
<evidence type="ECO:0000259" key="2">
    <source>
        <dbReference type="Pfam" id="PF18289"/>
    </source>
</evidence>